<evidence type="ECO:0000256" key="2">
    <source>
        <dbReference type="SAM" id="MobiDB-lite"/>
    </source>
</evidence>
<evidence type="ECO:0000259" key="3">
    <source>
        <dbReference type="Pfam" id="PF13581"/>
    </source>
</evidence>
<organism evidence="4 5">
    <name type="scientific">Streptomyces gardneri</name>
    <dbReference type="NCBI Taxonomy" id="66892"/>
    <lineage>
        <taxon>Bacteria</taxon>
        <taxon>Bacillati</taxon>
        <taxon>Actinomycetota</taxon>
        <taxon>Actinomycetes</taxon>
        <taxon>Kitasatosporales</taxon>
        <taxon>Streptomycetaceae</taxon>
        <taxon>Streptomyces</taxon>
    </lineage>
</organism>
<keyword evidence="1" id="KW-0808">Transferase</keyword>
<reference evidence="4 5" key="1">
    <citation type="submission" date="2019-06" db="EMBL/GenBank/DDBJ databases">
        <title>Whole genome shotgun sequence of Streptomyces gardneri NBRC 12865.</title>
        <authorList>
            <person name="Hosoyama A."/>
            <person name="Uohara A."/>
            <person name="Ohji S."/>
            <person name="Ichikawa N."/>
        </authorList>
    </citation>
    <scope>NUCLEOTIDE SEQUENCE [LARGE SCALE GENOMIC DNA]</scope>
    <source>
        <strain evidence="4 5">NBRC 12865</strain>
    </source>
</reference>
<dbReference type="PANTHER" id="PTHR35526">
    <property type="entry name" value="ANTI-SIGMA-F FACTOR RSBW-RELATED"/>
    <property type="match status" value="1"/>
</dbReference>
<evidence type="ECO:0000313" key="4">
    <source>
        <dbReference type="EMBL" id="GEB59108.1"/>
    </source>
</evidence>
<accession>A0A4Y3RQ15</accession>
<feature type="domain" description="Histidine kinase/HSP90-like ATPase" evidence="3">
    <location>
        <begin position="30"/>
        <end position="150"/>
    </location>
</feature>
<dbReference type="Proteomes" id="UP000315226">
    <property type="component" value="Unassembled WGS sequence"/>
</dbReference>
<gene>
    <name evidence="4" type="ORF">SGA01_47130</name>
</gene>
<dbReference type="OrthoDB" id="4327509at2"/>
<comment type="caution">
    <text evidence="4">The sequence shown here is derived from an EMBL/GenBank/DDBJ whole genome shotgun (WGS) entry which is preliminary data.</text>
</comment>
<dbReference type="InterPro" id="IPR050267">
    <property type="entry name" value="Anti-sigma-factor_SerPK"/>
</dbReference>
<dbReference type="GO" id="GO:0004674">
    <property type="term" value="F:protein serine/threonine kinase activity"/>
    <property type="evidence" value="ECO:0007669"/>
    <property type="project" value="UniProtKB-KW"/>
</dbReference>
<protein>
    <recommendedName>
        <fullName evidence="3">Histidine kinase/HSP90-like ATPase domain-containing protein</fullName>
    </recommendedName>
</protein>
<dbReference type="Pfam" id="PF13581">
    <property type="entry name" value="HATPase_c_2"/>
    <property type="match status" value="1"/>
</dbReference>
<dbReference type="SUPFAM" id="SSF55874">
    <property type="entry name" value="ATPase domain of HSP90 chaperone/DNA topoisomerase II/histidine kinase"/>
    <property type="match status" value="1"/>
</dbReference>
<keyword evidence="5" id="KW-1185">Reference proteome</keyword>
<dbReference type="AlphaFoldDB" id="A0A4Y3RQ15"/>
<name>A0A4Y3RQ15_9ACTN</name>
<dbReference type="InterPro" id="IPR003594">
    <property type="entry name" value="HATPase_dom"/>
</dbReference>
<evidence type="ECO:0000256" key="1">
    <source>
        <dbReference type="ARBA" id="ARBA00022527"/>
    </source>
</evidence>
<dbReference type="EMBL" id="BJMN01000030">
    <property type="protein sequence ID" value="GEB59108.1"/>
    <property type="molecule type" value="Genomic_DNA"/>
</dbReference>
<feature type="region of interest" description="Disordered" evidence="2">
    <location>
        <begin position="104"/>
        <end position="126"/>
    </location>
</feature>
<dbReference type="Gene3D" id="3.30.565.10">
    <property type="entry name" value="Histidine kinase-like ATPase, C-terminal domain"/>
    <property type="match status" value="1"/>
</dbReference>
<keyword evidence="1" id="KW-0418">Kinase</keyword>
<keyword evidence="1" id="KW-0723">Serine/threonine-protein kinase</keyword>
<dbReference type="CDD" id="cd16936">
    <property type="entry name" value="HATPase_RsbW-like"/>
    <property type="match status" value="1"/>
</dbReference>
<proteinExistence type="predicted"/>
<dbReference type="PANTHER" id="PTHR35526:SF3">
    <property type="entry name" value="ANTI-SIGMA-F FACTOR RSBW"/>
    <property type="match status" value="1"/>
</dbReference>
<feature type="compositionally biased region" description="Basic and acidic residues" evidence="2">
    <location>
        <begin position="104"/>
        <end position="115"/>
    </location>
</feature>
<sequence>MIQQTVIVTGEPTVITHHFRVMFPTSRHGAHTARHAAERWLADQRDCPEAAAGDEDAATTSLLIAELAANAALHGRVRGRHARLALTLTSGTLRIEVTDARGDRLPELAPGRDGDGDGDGESGRGLPLVASLADAWGCEPHRPGGKTVWAECARREPALKGGRVNSTMHLIAGVGD</sequence>
<dbReference type="InterPro" id="IPR036890">
    <property type="entry name" value="HATPase_C_sf"/>
</dbReference>
<dbReference type="RefSeq" id="WP_141298356.1">
    <property type="nucleotide sequence ID" value="NZ_BJMN01000030.1"/>
</dbReference>
<evidence type="ECO:0000313" key="5">
    <source>
        <dbReference type="Proteomes" id="UP000315226"/>
    </source>
</evidence>